<organism evidence="1 2">
    <name type="scientific">Trichuris trichiura</name>
    <name type="common">Whipworm</name>
    <name type="synonym">Trichocephalus trichiurus</name>
    <dbReference type="NCBI Taxonomy" id="36087"/>
    <lineage>
        <taxon>Eukaryota</taxon>
        <taxon>Metazoa</taxon>
        <taxon>Ecdysozoa</taxon>
        <taxon>Nematoda</taxon>
        <taxon>Enoplea</taxon>
        <taxon>Dorylaimia</taxon>
        <taxon>Trichinellida</taxon>
        <taxon>Trichuridae</taxon>
        <taxon>Trichuris</taxon>
    </lineage>
</organism>
<dbReference type="AlphaFoldDB" id="A0A077Z073"/>
<gene>
    <name evidence="1" type="ORF">TTRE_0000027901</name>
</gene>
<proteinExistence type="predicted"/>
<reference evidence="1" key="2">
    <citation type="submission" date="2014-03" db="EMBL/GenBank/DDBJ databases">
        <title>The whipworm genome and dual-species transcriptomics of an intimate host-pathogen interaction.</title>
        <authorList>
            <person name="Foth B.J."/>
            <person name="Tsai I.J."/>
            <person name="Reid A.J."/>
            <person name="Bancroft A.J."/>
            <person name="Nichol S."/>
            <person name="Tracey A."/>
            <person name="Holroyd N."/>
            <person name="Cotton J.A."/>
            <person name="Stanley E.J."/>
            <person name="Zarowiecki M."/>
            <person name="Liu J.Z."/>
            <person name="Huckvale T."/>
            <person name="Cooper P.J."/>
            <person name="Grencis R.K."/>
            <person name="Berriman M."/>
        </authorList>
    </citation>
    <scope>NUCLEOTIDE SEQUENCE [LARGE SCALE GENOMIC DNA]</scope>
</reference>
<dbReference type="Proteomes" id="UP000030665">
    <property type="component" value="Unassembled WGS sequence"/>
</dbReference>
<keyword evidence="2" id="KW-1185">Reference proteome</keyword>
<accession>A0A077Z073</accession>
<dbReference type="EMBL" id="HG805813">
    <property type="protein sequence ID" value="CDW52020.1"/>
    <property type="molecule type" value="Genomic_DNA"/>
</dbReference>
<protein>
    <submittedName>
        <fullName evidence="1">Aldose 1-epimerase</fullName>
    </submittedName>
</protein>
<evidence type="ECO:0000313" key="1">
    <source>
        <dbReference type="EMBL" id="CDW52020.1"/>
    </source>
</evidence>
<evidence type="ECO:0000313" key="2">
    <source>
        <dbReference type="Proteomes" id="UP000030665"/>
    </source>
</evidence>
<name>A0A077Z073_TRITR</name>
<sequence>MEFAEVKHRWIIEHFHEQELLLKLTSVPIQSAEFSTPDERYRFRMSLHSYSIEGAEEPPDRILTLYSLPGIDSFSGKVLLEISYVVEEPQQELLNKVIHLNKTKGVERIAEATLPHLHAHRYTDVLTVLCTVTIYRQVFTVCDFELLPTDVENTEGLVDMFKKCLLARTGTLLDIFINDCTFTASKSVSYKHSPLTEQIAEEERERILANATRFSCDSMGCMATYTYTQRCPF</sequence>
<reference evidence="1" key="1">
    <citation type="submission" date="2014-01" db="EMBL/GenBank/DDBJ databases">
        <authorList>
            <person name="Aslett M."/>
        </authorList>
    </citation>
    <scope>NUCLEOTIDE SEQUENCE</scope>
</reference>
<dbReference type="STRING" id="36087.A0A077Z073"/>